<dbReference type="UniPathway" id="UPA00053">
    <property type="reaction ID" value="UER00088"/>
</dbReference>
<comment type="similarity">
    <text evidence="7">Belongs to the shikimate kinase family.</text>
</comment>
<keyword evidence="4 7" id="KW-0418">Kinase</keyword>
<feature type="binding site" evidence="7">
    <location>
        <position position="82"/>
    </location>
    <ligand>
        <name>substrate</name>
    </ligand>
</feature>
<evidence type="ECO:0000256" key="1">
    <source>
        <dbReference type="ARBA" id="ARBA00022605"/>
    </source>
</evidence>
<accession>A0A2K2HDS3</accession>
<comment type="subcellular location">
    <subcellularLocation>
        <location evidence="7">Cytoplasm</location>
    </subcellularLocation>
</comment>
<dbReference type="GO" id="GO:0000287">
    <property type="term" value="F:magnesium ion binding"/>
    <property type="evidence" value="ECO:0007669"/>
    <property type="project" value="UniProtKB-UniRule"/>
</dbReference>
<organism evidence="8 9">
    <name type="scientific">Geothermobacter hydrogeniphilus</name>
    <dbReference type="NCBI Taxonomy" id="1969733"/>
    <lineage>
        <taxon>Bacteria</taxon>
        <taxon>Pseudomonadati</taxon>
        <taxon>Thermodesulfobacteriota</taxon>
        <taxon>Desulfuromonadia</taxon>
        <taxon>Desulfuromonadales</taxon>
        <taxon>Geothermobacteraceae</taxon>
        <taxon>Geothermobacter</taxon>
    </lineage>
</organism>
<dbReference type="CDD" id="cd00464">
    <property type="entry name" value="SK"/>
    <property type="match status" value="1"/>
</dbReference>
<dbReference type="Proteomes" id="UP000236340">
    <property type="component" value="Unassembled WGS sequence"/>
</dbReference>
<dbReference type="Gene3D" id="3.40.50.300">
    <property type="entry name" value="P-loop containing nucleotide triphosphate hydrolases"/>
    <property type="match status" value="1"/>
</dbReference>
<feature type="binding site" evidence="7">
    <location>
        <position position="37"/>
    </location>
    <ligand>
        <name>substrate</name>
    </ligand>
</feature>
<feature type="binding site" evidence="7">
    <location>
        <position position="19"/>
    </location>
    <ligand>
        <name>Mg(2+)</name>
        <dbReference type="ChEBI" id="CHEBI:18420"/>
    </ligand>
</feature>
<comment type="caution">
    <text evidence="8">The sequence shown here is derived from an EMBL/GenBank/DDBJ whole genome shotgun (WGS) entry which is preliminary data.</text>
</comment>
<dbReference type="InterPro" id="IPR031322">
    <property type="entry name" value="Shikimate/glucono_kinase"/>
</dbReference>
<keyword evidence="5 7" id="KW-0067">ATP-binding</keyword>
<evidence type="ECO:0000313" key="9">
    <source>
        <dbReference type="Proteomes" id="UP000236340"/>
    </source>
</evidence>
<dbReference type="GO" id="GO:0004765">
    <property type="term" value="F:shikimate kinase activity"/>
    <property type="evidence" value="ECO:0007669"/>
    <property type="project" value="UniProtKB-UniRule"/>
</dbReference>
<dbReference type="HAMAP" id="MF_00109">
    <property type="entry name" value="Shikimate_kinase"/>
    <property type="match status" value="1"/>
</dbReference>
<comment type="pathway">
    <text evidence="7">Metabolic intermediate biosynthesis; chorismate biosynthesis; chorismate from D-erythrose 4-phosphate and phosphoenolpyruvate: step 5/7.</text>
</comment>
<dbReference type="GO" id="GO:0009073">
    <property type="term" value="P:aromatic amino acid family biosynthetic process"/>
    <property type="evidence" value="ECO:0007669"/>
    <property type="project" value="UniProtKB-KW"/>
</dbReference>
<feature type="binding site" evidence="7">
    <location>
        <position position="120"/>
    </location>
    <ligand>
        <name>ATP</name>
        <dbReference type="ChEBI" id="CHEBI:30616"/>
    </ligand>
</feature>
<dbReference type="RefSeq" id="WP_103114205.1">
    <property type="nucleotide sequence ID" value="NZ_PPFX01000003.1"/>
</dbReference>
<comment type="cofactor">
    <cofactor evidence="7">
        <name>Mg(2+)</name>
        <dbReference type="ChEBI" id="CHEBI:18420"/>
    </cofactor>
    <text evidence="7">Binds 1 Mg(2+) ion per subunit.</text>
</comment>
<dbReference type="GO" id="GO:0009423">
    <property type="term" value="P:chorismate biosynthetic process"/>
    <property type="evidence" value="ECO:0007669"/>
    <property type="project" value="UniProtKB-UniRule"/>
</dbReference>
<comment type="subunit">
    <text evidence="7">Monomer.</text>
</comment>
<evidence type="ECO:0000256" key="6">
    <source>
        <dbReference type="ARBA" id="ARBA00023141"/>
    </source>
</evidence>
<keyword evidence="3 7" id="KW-0547">Nucleotide-binding</keyword>
<gene>
    <name evidence="7" type="primary">aroK</name>
    <name evidence="8" type="ORF">C2E25_02460</name>
</gene>
<feature type="binding site" evidence="7">
    <location>
        <position position="61"/>
    </location>
    <ligand>
        <name>substrate</name>
    </ligand>
</feature>
<dbReference type="Pfam" id="PF01202">
    <property type="entry name" value="SKI"/>
    <property type="match status" value="1"/>
</dbReference>
<evidence type="ECO:0000256" key="5">
    <source>
        <dbReference type="ARBA" id="ARBA00022840"/>
    </source>
</evidence>
<keyword evidence="7" id="KW-0963">Cytoplasm</keyword>
<protein>
    <recommendedName>
        <fullName evidence="7">Shikimate kinase</fullName>
        <shortName evidence="7">SK</shortName>
        <ecNumber evidence="7">2.7.1.71</ecNumber>
    </recommendedName>
</protein>
<comment type="caution">
    <text evidence="7">Lacks conserved residue(s) required for the propagation of feature annotation.</text>
</comment>
<dbReference type="SUPFAM" id="SSF52540">
    <property type="entry name" value="P-loop containing nucleoside triphosphate hydrolases"/>
    <property type="match status" value="1"/>
</dbReference>
<dbReference type="EC" id="2.7.1.71" evidence="7"/>
<dbReference type="InterPro" id="IPR027417">
    <property type="entry name" value="P-loop_NTPase"/>
</dbReference>
<dbReference type="PANTHER" id="PTHR21087:SF16">
    <property type="entry name" value="SHIKIMATE KINASE 1, CHLOROPLASTIC"/>
    <property type="match status" value="1"/>
</dbReference>
<name>A0A2K2HDS3_9BACT</name>
<dbReference type="PANTHER" id="PTHR21087">
    <property type="entry name" value="SHIKIMATE KINASE"/>
    <property type="match status" value="1"/>
</dbReference>
<evidence type="ECO:0000256" key="2">
    <source>
        <dbReference type="ARBA" id="ARBA00022679"/>
    </source>
</evidence>
<dbReference type="PRINTS" id="PR01100">
    <property type="entry name" value="SHIKIMTKNASE"/>
</dbReference>
<evidence type="ECO:0000256" key="7">
    <source>
        <dbReference type="HAMAP-Rule" id="MF_00109"/>
    </source>
</evidence>
<sequence>MSHERSNLILTGMPGAGKSTVGVILAKRLGFGFVDTDLLIQMRTGKLLQETIDSDGTAAFRRLEEQVLLECNVCNAVVATGGSAIYSEAAMRHLAAIGTLIFLDVPLDELEQRLHDMESRGLVIDPGTGLAELYAERLPRYRHWAEITIDEGGKNLEEVVEEICIRVKKELTDSGVPPVRQPAP</sequence>
<dbReference type="GO" id="GO:0005524">
    <property type="term" value="F:ATP binding"/>
    <property type="evidence" value="ECO:0007669"/>
    <property type="project" value="UniProtKB-UniRule"/>
</dbReference>
<reference evidence="8 9" key="1">
    <citation type="journal article" date="2018" name="Genome Announc.">
        <title>Genome Sequence of Geothermobacter sp. HR-1 Iron Reducer from the Loihi Seamount.</title>
        <authorList>
            <person name="Smith H."/>
            <person name="Abuyen K."/>
            <person name="Tremblay J."/>
            <person name="Savalia P."/>
            <person name="Perez-Rodriguez I."/>
            <person name="Emerson D."/>
            <person name="Tully B."/>
            <person name="Amend J."/>
        </authorList>
    </citation>
    <scope>NUCLEOTIDE SEQUENCE [LARGE SCALE GENOMIC DNA]</scope>
    <source>
        <strain evidence="8 9">HR-1</strain>
    </source>
</reference>
<dbReference type="InterPro" id="IPR000623">
    <property type="entry name" value="Shikimate_kinase/TSH1"/>
</dbReference>
<evidence type="ECO:0000256" key="3">
    <source>
        <dbReference type="ARBA" id="ARBA00022741"/>
    </source>
</evidence>
<keyword evidence="7" id="KW-0479">Metal-binding</keyword>
<dbReference type="GO" id="GO:0008652">
    <property type="term" value="P:amino acid biosynthetic process"/>
    <property type="evidence" value="ECO:0007669"/>
    <property type="project" value="UniProtKB-KW"/>
</dbReference>
<dbReference type="EMBL" id="PPFX01000003">
    <property type="protein sequence ID" value="PNU21434.1"/>
    <property type="molecule type" value="Genomic_DNA"/>
</dbReference>
<keyword evidence="1 7" id="KW-0028">Amino-acid biosynthesis</keyword>
<dbReference type="OrthoDB" id="9800332at2"/>
<feature type="binding site" evidence="7">
    <location>
        <begin position="15"/>
        <end position="20"/>
    </location>
    <ligand>
        <name>ATP</name>
        <dbReference type="ChEBI" id="CHEBI:30616"/>
    </ligand>
</feature>
<dbReference type="AlphaFoldDB" id="A0A2K2HDS3"/>
<keyword evidence="2 7" id="KW-0808">Transferase</keyword>
<dbReference type="GO" id="GO:0005829">
    <property type="term" value="C:cytosol"/>
    <property type="evidence" value="ECO:0007669"/>
    <property type="project" value="TreeGrafter"/>
</dbReference>
<evidence type="ECO:0000313" key="8">
    <source>
        <dbReference type="EMBL" id="PNU21434.1"/>
    </source>
</evidence>
<keyword evidence="7" id="KW-0460">Magnesium</keyword>
<comment type="catalytic activity">
    <reaction evidence="7">
        <text>shikimate + ATP = 3-phosphoshikimate + ADP + H(+)</text>
        <dbReference type="Rhea" id="RHEA:13121"/>
        <dbReference type="ChEBI" id="CHEBI:15378"/>
        <dbReference type="ChEBI" id="CHEBI:30616"/>
        <dbReference type="ChEBI" id="CHEBI:36208"/>
        <dbReference type="ChEBI" id="CHEBI:145989"/>
        <dbReference type="ChEBI" id="CHEBI:456216"/>
        <dbReference type="EC" id="2.7.1.71"/>
    </reaction>
</comment>
<keyword evidence="6 7" id="KW-0057">Aromatic amino acid biosynthesis</keyword>
<comment type="function">
    <text evidence="7">Catalyzes the specific phosphorylation of the 3-hydroxyl group of shikimic acid using ATP as a cosubstrate.</text>
</comment>
<proteinExistence type="inferred from homology"/>
<evidence type="ECO:0000256" key="4">
    <source>
        <dbReference type="ARBA" id="ARBA00022777"/>
    </source>
</evidence>
<feature type="binding site" evidence="7">
    <location>
        <position position="137"/>
    </location>
    <ligand>
        <name>substrate</name>
    </ligand>
</feature>